<evidence type="ECO:0000313" key="16">
    <source>
        <dbReference type="EMBL" id="MBY8885420.1"/>
    </source>
</evidence>
<dbReference type="RefSeq" id="WP_222976753.1">
    <property type="nucleotide sequence ID" value="NZ_JAINVZ010000005.1"/>
</dbReference>
<dbReference type="InterPro" id="IPR002169">
    <property type="entry name" value="Peptidase_M9A/M9B"/>
</dbReference>
<dbReference type="Gene3D" id="3.40.30.160">
    <property type="entry name" value="Collagenase ColT, N-terminal domain"/>
    <property type="match status" value="1"/>
</dbReference>
<keyword evidence="11" id="KW-0482">Metalloprotease</keyword>
<evidence type="ECO:0000256" key="8">
    <source>
        <dbReference type="ARBA" id="ARBA00022729"/>
    </source>
</evidence>
<keyword evidence="17" id="KW-1185">Reference proteome</keyword>
<dbReference type="EC" id="3.4.24.3" evidence="4"/>
<evidence type="ECO:0000256" key="9">
    <source>
        <dbReference type="ARBA" id="ARBA00022801"/>
    </source>
</evidence>
<dbReference type="GO" id="GO:0004222">
    <property type="term" value="F:metalloendopeptidase activity"/>
    <property type="evidence" value="ECO:0007669"/>
    <property type="project" value="UniProtKB-EC"/>
</dbReference>
<feature type="region of interest" description="Disordered" evidence="13">
    <location>
        <begin position="45"/>
        <end position="116"/>
    </location>
</feature>
<dbReference type="Gene3D" id="2.60.120.380">
    <property type="match status" value="1"/>
</dbReference>
<evidence type="ECO:0000256" key="7">
    <source>
        <dbReference type="ARBA" id="ARBA00022723"/>
    </source>
</evidence>
<evidence type="ECO:0000256" key="13">
    <source>
        <dbReference type="SAM" id="MobiDB-lite"/>
    </source>
</evidence>
<evidence type="ECO:0000256" key="1">
    <source>
        <dbReference type="ARBA" id="ARBA00000424"/>
    </source>
</evidence>
<feature type="compositionally biased region" description="Low complexity" evidence="13">
    <location>
        <begin position="45"/>
        <end position="54"/>
    </location>
</feature>
<name>A0ABS7QSQ2_9ACTN</name>
<dbReference type="Pfam" id="PF08453">
    <property type="entry name" value="Peptidase_M9_N"/>
    <property type="match status" value="1"/>
</dbReference>
<feature type="domain" description="Peptidase M9 collagenase N-terminal" evidence="15">
    <location>
        <begin position="111"/>
        <end position="292"/>
    </location>
</feature>
<accession>A0ABS7QSQ2</accession>
<dbReference type="EMBL" id="JAINVZ010000005">
    <property type="protein sequence ID" value="MBY8885420.1"/>
    <property type="molecule type" value="Genomic_DNA"/>
</dbReference>
<comment type="subcellular location">
    <subcellularLocation>
        <location evidence="3">Secreted</location>
    </subcellularLocation>
</comment>
<dbReference type="PANTHER" id="PTHR13062">
    <property type="entry name" value="COLLAGENASE"/>
    <property type="match status" value="1"/>
</dbReference>
<sequence>MRRKRSVRHLRDVAFGLVTVATVIGLAAGPSFAAATPALATPAHATAHTAHGPAPSVPAPTGVSPAGTVTDAVQHGRRSVAQLPPPRPTPARQHQHPATPPRPTATAAQSCTPSDFSGRTGTGLASYVEASTTDCVNTLFSLTGSDAHGVFQESQMTAVAQAFQSLAGRYTGDDSAGIWQLVLYLRAGYYVQYNDSGDVGTYDTALTSAVESGLDAFFANSRSHDVTDANGQVLSDVVILTDSAGVQQDHLTDYAWILDDYTSAWDASSAMDAVVYDVYTPLWRGQYNPAFVTAITDDPTTVDTLDHFALNHTALLGGANTFMDADAGQDLAAYVQFPALQPTVRPLMLALLQASKISGPTAALWVAVAEQGQTFDAADCSYYGTCDLVTQLTKAALPISHTCDTAITVTAESLDADQLAAVCASLTAQVPWFQHLVGASAPIAGQTITGENVIVFSSQLDYQIYAEAIYGVSTDNGGITVTGDPTQSGNSSYSVMYQAPYASDFTADIWNLNHEFTHYLDAVYDTKGDFGAETAVPDVWWIEGIAEYTSYTYRGVPDTEALTDAPQHTYTLSTLLQNTYSNSDETRTYPWGYLAVRYMFERHPDDVRTILGDFRQGDYTGAYDYYTDTIGTSYDADFTSWLDTLSGGTGASACTDSNPQAMGQNCSRAGQSEPAGGLDYLWILLPAGTTTLTVSTSGGTGTAYLYYDPSTWATDRTHTASSTGSGTSHSLTVTNTSAGYRYISLYGETAFSGVTVTTRY</sequence>
<feature type="chain" id="PRO_5045129290" description="microbial collagenase" evidence="14">
    <location>
        <begin position="34"/>
        <end position="760"/>
    </location>
</feature>
<evidence type="ECO:0000256" key="11">
    <source>
        <dbReference type="ARBA" id="ARBA00023049"/>
    </source>
</evidence>
<gene>
    <name evidence="16" type="ORF">K7472_11230</name>
</gene>
<evidence type="ECO:0000259" key="15">
    <source>
        <dbReference type="Pfam" id="PF08453"/>
    </source>
</evidence>
<evidence type="ECO:0000256" key="14">
    <source>
        <dbReference type="SAM" id="SignalP"/>
    </source>
</evidence>
<comment type="cofactor">
    <cofactor evidence="2">
        <name>Zn(2+)</name>
        <dbReference type="ChEBI" id="CHEBI:29105"/>
    </cofactor>
</comment>
<comment type="caution">
    <text evidence="16">The sequence shown here is derived from an EMBL/GenBank/DDBJ whole genome shotgun (WGS) entry which is preliminary data.</text>
</comment>
<dbReference type="InterPro" id="IPR013661">
    <property type="entry name" value="Peptidase_M9_N_dom"/>
</dbReference>
<dbReference type="Proteomes" id="UP001198565">
    <property type="component" value="Unassembled WGS sequence"/>
</dbReference>
<evidence type="ECO:0000256" key="6">
    <source>
        <dbReference type="ARBA" id="ARBA00022670"/>
    </source>
</evidence>
<protein>
    <recommendedName>
        <fullName evidence="4">microbial collagenase</fullName>
        <ecNumber evidence="4">3.4.24.3</ecNumber>
    </recommendedName>
</protein>
<reference evidence="16 17" key="1">
    <citation type="submission" date="2021-08" db="EMBL/GenBank/DDBJ databases">
        <title>Streptomyces sp. PTM05 isolated from lichen.</title>
        <authorList>
            <person name="Somphong A."/>
            <person name="Phongsopitanun W."/>
            <person name="Tanasupawat S."/>
        </authorList>
    </citation>
    <scope>NUCLEOTIDE SEQUENCE [LARGE SCALE GENOMIC DNA]</scope>
    <source>
        <strain evidence="16 17">Ptm05</strain>
    </source>
</reference>
<organism evidence="16 17">
    <name type="scientific">Streptantibioticus parmotrematis</name>
    <dbReference type="NCBI Taxonomy" id="2873249"/>
    <lineage>
        <taxon>Bacteria</taxon>
        <taxon>Bacillati</taxon>
        <taxon>Actinomycetota</taxon>
        <taxon>Actinomycetes</taxon>
        <taxon>Kitasatosporales</taxon>
        <taxon>Streptomycetaceae</taxon>
        <taxon>Streptantibioticus</taxon>
    </lineage>
</organism>
<keyword evidence="7" id="KW-0479">Metal-binding</keyword>
<keyword evidence="8 14" id="KW-0732">Signal</keyword>
<evidence type="ECO:0000256" key="10">
    <source>
        <dbReference type="ARBA" id="ARBA00022833"/>
    </source>
</evidence>
<evidence type="ECO:0000256" key="3">
    <source>
        <dbReference type="ARBA" id="ARBA00004613"/>
    </source>
</evidence>
<keyword evidence="9 16" id="KW-0378">Hydrolase</keyword>
<evidence type="ECO:0000313" key="17">
    <source>
        <dbReference type="Proteomes" id="UP001198565"/>
    </source>
</evidence>
<evidence type="ECO:0000256" key="12">
    <source>
        <dbReference type="ARBA" id="ARBA00023145"/>
    </source>
</evidence>
<keyword evidence="10" id="KW-0862">Zinc</keyword>
<evidence type="ECO:0000256" key="2">
    <source>
        <dbReference type="ARBA" id="ARBA00001947"/>
    </source>
</evidence>
<feature type="signal peptide" evidence="14">
    <location>
        <begin position="1"/>
        <end position="33"/>
    </location>
</feature>
<keyword evidence="5" id="KW-0964">Secreted</keyword>
<dbReference type="PANTHER" id="PTHR13062:SF9">
    <property type="entry name" value="MICROBIAL COLLAGENASE"/>
    <property type="match status" value="1"/>
</dbReference>
<evidence type="ECO:0000256" key="5">
    <source>
        <dbReference type="ARBA" id="ARBA00022525"/>
    </source>
</evidence>
<dbReference type="PRINTS" id="PR00931">
    <property type="entry name" value="MICOLLPTASE"/>
</dbReference>
<keyword evidence="12" id="KW-0865">Zymogen</keyword>
<dbReference type="Pfam" id="PF01752">
    <property type="entry name" value="Peptidase_M9"/>
    <property type="match status" value="1"/>
</dbReference>
<keyword evidence="6" id="KW-0645">Protease</keyword>
<comment type="catalytic activity">
    <reaction evidence="1">
        <text>Digestion of native collagen in the triple helical region at Xaa-|-Gly bonds. With synthetic peptides, a preference is shown for Gly at P3 and P1', Pro and Ala at P2 and P2', and hydroxyproline, Ala or Arg at P3'.</text>
        <dbReference type="EC" id="3.4.24.3"/>
    </reaction>
</comment>
<dbReference type="Gene3D" id="1.10.390.20">
    <property type="match status" value="1"/>
</dbReference>
<proteinExistence type="predicted"/>
<evidence type="ECO:0000256" key="4">
    <source>
        <dbReference type="ARBA" id="ARBA00012653"/>
    </source>
</evidence>